<dbReference type="PANTHER" id="PTHR12138">
    <property type="entry name" value="PRIMATE-EXPANDED PROTEIN FAMILY"/>
    <property type="match status" value="1"/>
</dbReference>
<keyword evidence="2" id="KW-1185">Reference proteome</keyword>
<proteinExistence type="predicted"/>
<dbReference type="AlphaFoldDB" id="A0A8C9GM01"/>
<dbReference type="PRINTS" id="PR02045">
    <property type="entry name" value="F138DOMAIN"/>
</dbReference>
<reference evidence="1" key="2">
    <citation type="submission" date="2025-09" db="UniProtKB">
        <authorList>
            <consortium name="Ensembl"/>
        </authorList>
    </citation>
    <scope>IDENTIFICATION</scope>
</reference>
<protein>
    <submittedName>
        <fullName evidence="1">Uncharacterized protein</fullName>
    </submittedName>
</protein>
<accession>A0A8C9GM01</accession>
<sequence>VVGSLILSPGLECSGEILAHCSLELLGSSNLPASRWGSYYVAQGSLELLASSYPPTLTSQSAGITGVSHCTCPPPPF</sequence>
<name>A0A8C9GM01_9PRIM</name>
<dbReference type="Ensembl" id="ENSPTET00000006453.1">
    <property type="protein sequence ID" value="ENSPTEP00000004128.1"/>
    <property type="gene ID" value="ENSPTEG00000004862.1"/>
</dbReference>
<reference evidence="1" key="1">
    <citation type="submission" date="2025-08" db="UniProtKB">
        <authorList>
            <consortium name="Ensembl"/>
        </authorList>
    </citation>
    <scope>IDENTIFICATION</scope>
</reference>
<dbReference type="PANTHER" id="PTHR12138:SF162">
    <property type="entry name" value="CHROMOSOME UNDETERMINED SCAFFOLD_275, WHOLE GENOME SHOTGUN SEQUENCE"/>
    <property type="match status" value="1"/>
</dbReference>
<dbReference type="Proteomes" id="UP000694416">
    <property type="component" value="Unplaced"/>
</dbReference>
<organism evidence="1 2">
    <name type="scientific">Piliocolobus tephrosceles</name>
    <name type="common">Ugandan red Colobus</name>
    <dbReference type="NCBI Taxonomy" id="591936"/>
    <lineage>
        <taxon>Eukaryota</taxon>
        <taxon>Metazoa</taxon>
        <taxon>Chordata</taxon>
        <taxon>Craniata</taxon>
        <taxon>Vertebrata</taxon>
        <taxon>Euteleostomi</taxon>
        <taxon>Mammalia</taxon>
        <taxon>Eutheria</taxon>
        <taxon>Euarchontoglires</taxon>
        <taxon>Primates</taxon>
        <taxon>Haplorrhini</taxon>
        <taxon>Catarrhini</taxon>
        <taxon>Cercopithecidae</taxon>
        <taxon>Colobinae</taxon>
        <taxon>Piliocolobus</taxon>
    </lineage>
</organism>
<evidence type="ECO:0000313" key="2">
    <source>
        <dbReference type="Proteomes" id="UP000694416"/>
    </source>
</evidence>
<evidence type="ECO:0000313" key="1">
    <source>
        <dbReference type="Ensembl" id="ENSPTEP00000004128.1"/>
    </source>
</evidence>